<proteinExistence type="predicted"/>
<keyword evidence="2" id="KW-1185">Reference proteome</keyword>
<evidence type="ECO:0000313" key="1">
    <source>
        <dbReference type="EMBL" id="SHN38929.1"/>
    </source>
</evidence>
<evidence type="ECO:0000313" key="2">
    <source>
        <dbReference type="Proteomes" id="UP000184440"/>
    </source>
</evidence>
<name>A0A1M7R2F8_9ACTN</name>
<dbReference type="STRING" id="134849.SAMN05443668_106163"/>
<dbReference type="Proteomes" id="UP000184440">
    <property type="component" value="Unassembled WGS sequence"/>
</dbReference>
<dbReference type="RefSeq" id="WP_281248344.1">
    <property type="nucleotide sequence ID" value="NZ_FRCS01000006.1"/>
</dbReference>
<dbReference type="AlphaFoldDB" id="A0A1M7R2F8"/>
<sequence length="43" mass="4687">MRDAAVVPLVFPRTTYLAGSQVGNFSTHFGALNYLARTGAWTE</sequence>
<organism evidence="1 2">
    <name type="scientific">Cryptosporangium aurantiacum</name>
    <dbReference type="NCBI Taxonomy" id="134849"/>
    <lineage>
        <taxon>Bacteria</taxon>
        <taxon>Bacillati</taxon>
        <taxon>Actinomycetota</taxon>
        <taxon>Actinomycetes</taxon>
        <taxon>Cryptosporangiales</taxon>
        <taxon>Cryptosporangiaceae</taxon>
        <taxon>Cryptosporangium</taxon>
    </lineage>
</organism>
<reference evidence="1 2" key="1">
    <citation type="submission" date="2016-11" db="EMBL/GenBank/DDBJ databases">
        <authorList>
            <person name="Jaros S."/>
            <person name="Januszkiewicz K."/>
            <person name="Wedrychowicz H."/>
        </authorList>
    </citation>
    <scope>NUCLEOTIDE SEQUENCE [LARGE SCALE GENOMIC DNA]</scope>
    <source>
        <strain evidence="1 2">DSM 46144</strain>
    </source>
</reference>
<gene>
    <name evidence="1" type="ORF">SAMN05443668_106163</name>
</gene>
<protein>
    <submittedName>
        <fullName evidence="1">Uncharacterized protein</fullName>
    </submittedName>
</protein>
<accession>A0A1M7R2F8</accession>
<dbReference type="EMBL" id="FRCS01000006">
    <property type="protein sequence ID" value="SHN38929.1"/>
    <property type="molecule type" value="Genomic_DNA"/>
</dbReference>